<dbReference type="InterPro" id="IPR036388">
    <property type="entry name" value="WH-like_DNA-bd_sf"/>
</dbReference>
<evidence type="ECO:0000256" key="4">
    <source>
        <dbReference type="ARBA" id="ARBA00010817"/>
    </source>
</evidence>
<dbReference type="InterPro" id="IPR036631">
    <property type="entry name" value="MGMT_N_sf"/>
</dbReference>
<dbReference type="InterPro" id="IPR036217">
    <property type="entry name" value="MethylDNA_cys_MeTrfase_DNAb"/>
</dbReference>
<dbReference type="GO" id="GO:0043916">
    <property type="term" value="F:DNA-7-methylguanine glycosylase activity"/>
    <property type="evidence" value="ECO:0007669"/>
    <property type="project" value="TreeGrafter"/>
</dbReference>
<sequence>MEKIVLAKDDLAALQAKDQRMADLVDYLGEIERTGIPDPFLALVRNIVFQQLSGTAADSIWQRLQDELGVVTADRISKISAEELLDCGLSNRKVTYLKELSIAVVNGDFKPDQLKKLNNQQIIEELVKLKGIGVWTAEIFLIFSLNRQNVISYNDLGIRKGIQWFEGLNSEPSKKQFNKFKQKFTPYNTLASFYLWEATSLNLPDKFASPGELFTKNKVAYYNSPLGLIEIQAADQQIVSLQFQPEQRYQEDLVPVIEKAQQQLEEYFAGERKYFELPLKLKGTDFQKQVWQQLQQIPYGTTRAYKDVAIAINNKNAYRAVGNANNKNKIVLVIPCHRVTASDGGLGGYGAGLWRKEWLLNHEQKLANS</sequence>
<dbReference type="Pfam" id="PF02870">
    <property type="entry name" value="Methyltransf_1N"/>
    <property type="match status" value="1"/>
</dbReference>
<keyword evidence="5 10" id="KW-0489">Methyltransferase</keyword>
<dbReference type="NCBIfam" id="TIGR00589">
    <property type="entry name" value="ogt"/>
    <property type="match status" value="1"/>
</dbReference>
<comment type="catalytic activity">
    <reaction evidence="1">
        <text>Hydrolysis of alkylated DNA, releasing 3-methyladenine, 3-methylguanine, 7-methylguanine and 7-methyladenine.</text>
        <dbReference type="EC" id="3.2.2.21"/>
    </reaction>
</comment>
<dbReference type="Gene3D" id="1.10.10.10">
    <property type="entry name" value="Winged helix-like DNA-binding domain superfamily/Winged helix DNA-binding domain"/>
    <property type="match status" value="1"/>
</dbReference>
<comment type="similarity">
    <text evidence="4">Belongs to the alkylbase DNA glycosidase AlkA family.</text>
</comment>
<dbReference type="CDD" id="cd00056">
    <property type="entry name" value="ENDO3c"/>
    <property type="match status" value="1"/>
</dbReference>
<dbReference type="GO" id="GO:0032993">
    <property type="term" value="C:protein-DNA complex"/>
    <property type="evidence" value="ECO:0007669"/>
    <property type="project" value="TreeGrafter"/>
</dbReference>
<dbReference type="SUPFAM" id="SSF53155">
    <property type="entry name" value="Methylated DNA-protein cysteine methyltransferase domain"/>
    <property type="match status" value="1"/>
</dbReference>
<dbReference type="Pfam" id="PF01035">
    <property type="entry name" value="DNA_binding_1"/>
    <property type="match status" value="1"/>
</dbReference>
<dbReference type="EMBL" id="FOTI01000030">
    <property type="protein sequence ID" value="SFL76522.1"/>
    <property type="molecule type" value="Genomic_DNA"/>
</dbReference>
<dbReference type="FunFam" id="1.10.10.10:FF:000214">
    <property type="entry name" value="Methylated-DNA--protein-cysteine methyltransferase"/>
    <property type="match status" value="1"/>
</dbReference>
<gene>
    <name evidence="12" type="ORF">SAMN02983006_01971</name>
</gene>
<dbReference type="HAMAP" id="MF_00772">
    <property type="entry name" value="OGT"/>
    <property type="match status" value="1"/>
</dbReference>
<dbReference type="GO" id="GO:0006285">
    <property type="term" value="P:base-excision repair, AP site formation"/>
    <property type="evidence" value="ECO:0007669"/>
    <property type="project" value="TreeGrafter"/>
</dbReference>
<comment type="subcellular location">
    <subcellularLocation>
        <location evidence="10">Cytoplasm</location>
    </subcellularLocation>
</comment>
<keyword evidence="6 10" id="KW-0808">Transferase</keyword>
<dbReference type="GO" id="GO:0032259">
    <property type="term" value="P:methylation"/>
    <property type="evidence" value="ECO:0007669"/>
    <property type="project" value="UniProtKB-KW"/>
</dbReference>
<comment type="catalytic activity">
    <reaction evidence="2 10">
        <text>a 4-O-methyl-thymidine in DNA + L-cysteinyl-[protein] = a thymidine in DNA + S-methyl-L-cysteinyl-[protein]</text>
        <dbReference type="Rhea" id="RHEA:53428"/>
        <dbReference type="Rhea" id="RHEA-COMP:10131"/>
        <dbReference type="Rhea" id="RHEA-COMP:10132"/>
        <dbReference type="Rhea" id="RHEA-COMP:13555"/>
        <dbReference type="Rhea" id="RHEA-COMP:13556"/>
        <dbReference type="ChEBI" id="CHEBI:29950"/>
        <dbReference type="ChEBI" id="CHEBI:82612"/>
        <dbReference type="ChEBI" id="CHEBI:137386"/>
        <dbReference type="ChEBI" id="CHEBI:137387"/>
        <dbReference type="EC" id="2.1.1.63"/>
    </reaction>
</comment>
<name>A0A1I4KCG3_9FIRM</name>
<comment type="similarity">
    <text evidence="3 10">Belongs to the MGMT family.</text>
</comment>
<dbReference type="InterPro" id="IPR008332">
    <property type="entry name" value="MethylG_MeTrfase_N"/>
</dbReference>
<evidence type="ECO:0000256" key="3">
    <source>
        <dbReference type="ARBA" id="ARBA00008711"/>
    </source>
</evidence>
<dbReference type="InterPro" id="IPR003265">
    <property type="entry name" value="HhH-GPD_domain"/>
</dbReference>
<dbReference type="AlphaFoldDB" id="A0A1I4KCG3"/>
<dbReference type="FunFam" id="1.10.340.30:FF:000004">
    <property type="entry name" value="DNA-3-methyladenine glycosylase II"/>
    <property type="match status" value="1"/>
</dbReference>
<evidence type="ECO:0000256" key="1">
    <source>
        <dbReference type="ARBA" id="ARBA00000086"/>
    </source>
</evidence>
<dbReference type="InterPro" id="IPR011257">
    <property type="entry name" value="DNA_glycosylase"/>
</dbReference>
<dbReference type="Pfam" id="PF00730">
    <property type="entry name" value="HhH-GPD"/>
    <property type="match status" value="1"/>
</dbReference>
<keyword evidence="13" id="KW-1185">Reference proteome</keyword>
<dbReference type="SUPFAM" id="SSF46767">
    <property type="entry name" value="Methylated DNA-protein cysteine methyltransferase, C-terminal domain"/>
    <property type="match status" value="1"/>
</dbReference>
<dbReference type="Gene3D" id="1.10.340.30">
    <property type="entry name" value="Hypothetical protein, domain 2"/>
    <property type="match status" value="1"/>
</dbReference>
<dbReference type="Gene3D" id="1.10.1670.40">
    <property type="match status" value="1"/>
</dbReference>
<feature type="active site" description="Nucleophile; methyl group acceptor" evidence="10">
    <location>
        <position position="336"/>
    </location>
</feature>
<comment type="miscellaneous">
    <text evidence="10">This enzyme catalyzes only one turnover and therefore is not strictly catalytic. According to one definition, an enzyme is a biocatalyst that acts repeatedly and over many reaction cycles.</text>
</comment>
<dbReference type="Proteomes" id="UP000199006">
    <property type="component" value="Unassembled WGS sequence"/>
</dbReference>
<dbReference type="Gene3D" id="3.30.160.70">
    <property type="entry name" value="Methylated DNA-protein cysteine methyltransferase domain"/>
    <property type="match status" value="1"/>
</dbReference>
<dbReference type="SUPFAM" id="SSF48150">
    <property type="entry name" value="DNA-glycosylase"/>
    <property type="match status" value="1"/>
</dbReference>
<evidence type="ECO:0000256" key="6">
    <source>
        <dbReference type="ARBA" id="ARBA00022679"/>
    </source>
</evidence>
<dbReference type="GO" id="GO:0032131">
    <property type="term" value="F:alkylated DNA binding"/>
    <property type="evidence" value="ECO:0007669"/>
    <property type="project" value="TreeGrafter"/>
</dbReference>
<protein>
    <recommendedName>
        <fullName evidence="10">Methylated-DNA--protein-cysteine methyltransferase</fullName>
        <ecNumber evidence="10">2.1.1.63</ecNumber>
    </recommendedName>
    <alternativeName>
        <fullName evidence="10">6-O-methylguanine-DNA methyltransferase</fullName>
        <shortName evidence="10">MGMT</shortName>
    </alternativeName>
    <alternativeName>
        <fullName evidence="10">O-6-methylguanine-DNA-alkyltransferase</fullName>
    </alternativeName>
</protein>
<keyword evidence="7 10" id="KW-0227">DNA damage</keyword>
<dbReference type="InterPro" id="IPR014048">
    <property type="entry name" value="MethylDNA_cys_MeTrfase_DNA-bd"/>
</dbReference>
<comment type="catalytic activity">
    <reaction evidence="9 10">
        <text>a 6-O-methyl-2'-deoxyguanosine in DNA + L-cysteinyl-[protein] = S-methyl-L-cysteinyl-[protein] + a 2'-deoxyguanosine in DNA</text>
        <dbReference type="Rhea" id="RHEA:24000"/>
        <dbReference type="Rhea" id="RHEA-COMP:10131"/>
        <dbReference type="Rhea" id="RHEA-COMP:10132"/>
        <dbReference type="Rhea" id="RHEA-COMP:11367"/>
        <dbReference type="Rhea" id="RHEA-COMP:11368"/>
        <dbReference type="ChEBI" id="CHEBI:29950"/>
        <dbReference type="ChEBI" id="CHEBI:82612"/>
        <dbReference type="ChEBI" id="CHEBI:85445"/>
        <dbReference type="ChEBI" id="CHEBI:85448"/>
        <dbReference type="EC" id="2.1.1.63"/>
    </reaction>
</comment>
<dbReference type="GO" id="GO:0005737">
    <property type="term" value="C:cytoplasm"/>
    <property type="evidence" value="ECO:0007669"/>
    <property type="project" value="UniProtKB-SubCell"/>
</dbReference>
<dbReference type="CDD" id="cd06445">
    <property type="entry name" value="ATase"/>
    <property type="match status" value="1"/>
</dbReference>
<dbReference type="STRING" id="29563.SAMN02983006_01971"/>
<dbReference type="GO" id="GO:0003908">
    <property type="term" value="F:methylated-DNA-[protein]-cysteine S-methyltransferase activity"/>
    <property type="evidence" value="ECO:0007669"/>
    <property type="project" value="UniProtKB-UniRule"/>
</dbReference>
<accession>A0A1I4KCG3</accession>
<evidence type="ECO:0000256" key="8">
    <source>
        <dbReference type="ARBA" id="ARBA00023204"/>
    </source>
</evidence>
<evidence type="ECO:0000256" key="2">
    <source>
        <dbReference type="ARBA" id="ARBA00001286"/>
    </source>
</evidence>
<evidence type="ECO:0000313" key="13">
    <source>
        <dbReference type="Proteomes" id="UP000199006"/>
    </source>
</evidence>
<feature type="domain" description="HhH-GPD" evidence="11">
    <location>
        <begin position="48"/>
        <end position="201"/>
    </location>
</feature>
<evidence type="ECO:0000256" key="9">
    <source>
        <dbReference type="ARBA" id="ARBA00049348"/>
    </source>
</evidence>
<keyword evidence="8 10" id="KW-0234">DNA repair</keyword>
<dbReference type="GO" id="GO:0006307">
    <property type="term" value="P:DNA alkylation repair"/>
    <property type="evidence" value="ECO:0007669"/>
    <property type="project" value="UniProtKB-UniRule"/>
</dbReference>
<evidence type="ECO:0000313" key="12">
    <source>
        <dbReference type="EMBL" id="SFL76522.1"/>
    </source>
</evidence>
<evidence type="ECO:0000256" key="7">
    <source>
        <dbReference type="ARBA" id="ARBA00022763"/>
    </source>
</evidence>
<reference evidence="12 13" key="1">
    <citation type="submission" date="2016-10" db="EMBL/GenBank/DDBJ databases">
        <authorList>
            <person name="de Groot N.N."/>
        </authorList>
    </citation>
    <scope>NUCLEOTIDE SEQUENCE [LARGE SCALE GENOMIC DNA]</scope>
    <source>
        <strain evidence="12 13">ATCC 51327</strain>
    </source>
</reference>
<dbReference type="InterPro" id="IPR023546">
    <property type="entry name" value="MGMT"/>
</dbReference>
<dbReference type="GO" id="GO:0008725">
    <property type="term" value="F:DNA-3-methyladenine glycosylase activity"/>
    <property type="evidence" value="ECO:0007669"/>
    <property type="project" value="TreeGrafter"/>
</dbReference>
<evidence type="ECO:0000259" key="11">
    <source>
        <dbReference type="SMART" id="SM00478"/>
    </source>
</evidence>
<evidence type="ECO:0000256" key="10">
    <source>
        <dbReference type="HAMAP-Rule" id="MF_00772"/>
    </source>
</evidence>
<comment type="function">
    <text evidence="10">Involved in the cellular defense against the biological effects of O6-methylguanine (O6-MeG) and O4-methylthymine (O4-MeT) in DNA. Repairs the methylated nucleobase in DNA by stoichiometrically transferring the methyl group to a cysteine residue in the enzyme. This is a suicide reaction: the enzyme is irreversibly inactivated.</text>
</comment>
<keyword evidence="10" id="KW-0963">Cytoplasm</keyword>
<dbReference type="PANTHER" id="PTHR43003:SF5">
    <property type="entry name" value="DNA-3-METHYLADENINE GLYCOSYLASE"/>
    <property type="match status" value="1"/>
</dbReference>
<organism evidence="12 13">
    <name type="scientific">Halanaerobium salsuginis</name>
    <dbReference type="NCBI Taxonomy" id="29563"/>
    <lineage>
        <taxon>Bacteria</taxon>
        <taxon>Bacillati</taxon>
        <taxon>Bacillota</taxon>
        <taxon>Clostridia</taxon>
        <taxon>Halanaerobiales</taxon>
        <taxon>Halanaerobiaceae</taxon>
        <taxon>Halanaerobium</taxon>
    </lineage>
</organism>
<evidence type="ECO:0000256" key="5">
    <source>
        <dbReference type="ARBA" id="ARBA00022603"/>
    </source>
</evidence>
<dbReference type="RefSeq" id="WP_245750864.1">
    <property type="nucleotide sequence ID" value="NZ_FOTI01000030.1"/>
</dbReference>
<dbReference type="PANTHER" id="PTHR43003">
    <property type="entry name" value="DNA-3-METHYLADENINE GLYCOSYLASE"/>
    <property type="match status" value="1"/>
</dbReference>
<proteinExistence type="inferred from homology"/>
<dbReference type="EC" id="2.1.1.63" evidence="10"/>
<dbReference type="InterPro" id="IPR051912">
    <property type="entry name" value="Alkylbase_DNA_Glycosylase/TA"/>
</dbReference>
<dbReference type="SMART" id="SM00478">
    <property type="entry name" value="ENDO3c"/>
    <property type="match status" value="1"/>
</dbReference>